<gene>
    <name evidence="2" type="ORF">PILCRDRAFT_820521</name>
</gene>
<feature type="domain" description="AAA-ATPase-like" evidence="1">
    <location>
        <begin position="18"/>
        <end position="236"/>
    </location>
</feature>
<protein>
    <recommendedName>
        <fullName evidence="1">AAA-ATPase-like domain-containing protein</fullName>
    </recommendedName>
</protein>
<sequence>MDYSHGVLQSMCSPFFPQLREQLGPFLVDKTKLIEKLVDNGLNGDVDLVLRPRRCGKTTTLLMLNSFFGIPQNDDPHALFRGLYITSNHDLCQEHMGKYAVIFCDFKNITGKSWEEMFSSFRGMVSNLYKEFYEYLGHSLNPGEKEFFESIRLNTASVECWGNSLEQLSRFLARKSGRGVMVFIDEYETPYNYAYEFGFFAKANDFLRRNELSALLKSNANLEYALLAGVTPVTKPGWYSGLNNIETHALHQRNSKFAGMVMFTETEVLQLITLSKCELELEDLKAHYSTVPTSLLVISVYTIPYPSCLPWRNPQSRIFGSRQANSLYHTEVFRGMFLPSISLRGFCLMLMFPLNLRIVSPLTSRH</sequence>
<organism evidence="2 3">
    <name type="scientific">Piloderma croceum (strain F 1598)</name>
    <dbReference type="NCBI Taxonomy" id="765440"/>
    <lineage>
        <taxon>Eukaryota</taxon>
        <taxon>Fungi</taxon>
        <taxon>Dikarya</taxon>
        <taxon>Basidiomycota</taxon>
        <taxon>Agaricomycotina</taxon>
        <taxon>Agaricomycetes</taxon>
        <taxon>Agaricomycetidae</taxon>
        <taxon>Atheliales</taxon>
        <taxon>Atheliaceae</taxon>
        <taxon>Piloderma</taxon>
    </lineage>
</organism>
<reference evidence="2 3" key="1">
    <citation type="submission" date="2014-04" db="EMBL/GenBank/DDBJ databases">
        <authorList>
            <consortium name="DOE Joint Genome Institute"/>
            <person name="Kuo A."/>
            <person name="Tarkka M."/>
            <person name="Buscot F."/>
            <person name="Kohler A."/>
            <person name="Nagy L.G."/>
            <person name="Floudas D."/>
            <person name="Copeland A."/>
            <person name="Barry K.W."/>
            <person name="Cichocki N."/>
            <person name="Veneault-Fourrey C."/>
            <person name="LaButti K."/>
            <person name="Lindquist E.A."/>
            <person name="Lipzen A."/>
            <person name="Lundell T."/>
            <person name="Morin E."/>
            <person name="Murat C."/>
            <person name="Sun H."/>
            <person name="Tunlid A."/>
            <person name="Henrissat B."/>
            <person name="Grigoriev I.V."/>
            <person name="Hibbett D.S."/>
            <person name="Martin F."/>
            <person name="Nordberg H.P."/>
            <person name="Cantor M.N."/>
            <person name="Hua S.X."/>
        </authorList>
    </citation>
    <scope>NUCLEOTIDE SEQUENCE [LARGE SCALE GENOMIC DNA]</scope>
    <source>
        <strain evidence="2 3">F 1598</strain>
    </source>
</reference>
<dbReference type="OrthoDB" id="2143434at2759"/>
<proteinExistence type="predicted"/>
<dbReference type="HOGENOM" id="CLU_021114_1_1_1"/>
<dbReference type="PANTHER" id="PTHR34825">
    <property type="entry name" value="CONSERVED PROTEIN, WITH A WEAK D-GALACTARATE DEHYDRATASE/ALTRONATE HYDROLASE DOMAIN"/>
    <property type="match status" value="1"/>
</dbReference>
<evidence type="ECO:0000259" key="1">
    <source>
        <dbReference type="Pfam" id="PF09820"/>
    </source>
</evidence>
<dbReference type="SUPFAM" id="SSF52540">
    <property type="entry name" value="P-loop containing nucleoside triphosphate hydrolases"/>
    <property type="match status" value="1"/>
</dbReference>
<dbReference type="InParanoid" id="A0A0C3BXS6"/>
<dbReference type="Gene3D" id="3.40.50.300">
    <property type="entry name" value="P-loop containing nucleotide triphosphate hydrolases"/>
    <property type="match status" value="1"/>
</dbReference>
<name>A0A0C3BXS6_PILCF</name>
<dbReference type="Proteomes" id="UP000054166">
    <property type="component" value="Unassembled WGS sequence"/>
</dbReference>
<dbReference type="InterPro" id="IPR027417">
    <property type="entry name" value="P-loop_NTPase"/>
</dbReference>
<evidence type="ECO:0000313" key="3">
    <source>
        <dbReference type="Proteomes" id="UP000054166"/>
    </source>
</evidence>
<evidence type="ECO:0000313" key="2">
    <source>
        <dbReference type="EMBL" id="KIM82132.1"/>
    </source>
</evidence>
<dbReference type="AlphaFoldDB" id="A0A0C3BXS6"/>
<keyword evidence="3" id="KW-1185">Reference proteome</keyword>
<dbReference type="InterPro" id="IPR018631">
    <property type="entry name" value="AAA-ATPase-like_dom"/>
</dbReference>
<accession>A0A0C3BXS6</accession>
<reference evidence="3" key="2">
    <citation type="submission" date="2015-01" db="EMBL/GenBank/DDBJ databases">
        <title>Evolutionary Origins and Diversification of the Mycorrhizal Mutualists.</title>
        <authorList>
            <consortium name="DOE Joint Genome Institute"/>
            <consortium name="Mycorrhizal Genomics Consortium"/>
            <person name="Kohler A."/>
            <person name="Kuo A."/>
            <person name="Nagy L.G."/>
            <person name="Floudas D."/>
            <person name="Copeland A."/>
            <person name="Barry K.W."/>
            <person name="Cichocki N."/>
            <person name="Veneault-Fourrey C."/>
            <person name="LaButti K."/>
            <person name="Lindquist E.A."/>
            <person name="Lipzen A."/>
            <person name="Lundell T."/>
            <person name="Morin E."/>
            <person name="Murat C."/>
            <person name="Riley R."/>
            <person name="Ohm R."/>
            <person name="Sun H."/>
            <person name="Tunlid A."/>
            <person name="Henrissat B."/>
            <person name="Grigoriev I.V."/>
            <person name="Hibbett D.S."/>
            <person name="Martin F."/>
        </authorList>
    </citation>
    <scope>NUCLEOTIDE SEQUENCE [LARGE SCALE GENOMIC DNA]</scope>
    <source>
        <strain evidence="3">F 1598</strain>
    </source>
</reference>
<dbReference type="STRING" id="765440.A0A0C3BXS6"/>
<dbReference type="PANTHER" id="PTHR34825:SF1">
    <property type="entry name" value="AAA-ATPASE-LIKE DOMAIN-CONTAINING PROTEIN"/>
    <property type="match status" value="1"/>
</dbReference>
<dbReference type="Pfam" id="PF09820">
    <property type="entry name" value="AAA-ATPase_like"/>
    <property type="match status" value="1"/>
</dbReference>
<dbReference type="EMBL" id="KN832995">
    <property type="protein sequence ID" value="KIM82132.1"/>
    <property type="molecule type" value="Genomic_DNA"/>
</dbReference>